<name>A0A366L5T7_9SPHI</name>
<reference evidence="1 2" key="1">
    <citation type="submission" date="2018-07" db="EMBL/GenBank/DDBJ databases">
        <title>A draft genome of a endophytic bacteria, a new species of Pedobacter.</title>
        <authorList>
            <person name="Zhang Z.D."/>
            <person name="Chen Z.J."/>
        </authorList>
    </citation>
    <scope>NUCLEOTIDE SEQUENCE [LARGE SCALE GENOMIC DNA]</scope>
    <source>
        <strain evidence="1 2">RS10</strain>
    </source>
</reference>
<dbReference type="InterPro" id="IPR039470">
    <property type="entry name" value="Nuc_deoxyri_tr2"/>
</dbReference>
<sequence>MKTILPPQVITPSDVSVFLAGTIDMGNSADWQQKFINQANVEENLKDVIVFNPRRASWDHSWTQSIENIQFSEQVNWELDAMENADVILLFLEGNSKSPISMMELGLFADSGKLIVCCEDGFWRKGNVDIVCKRKGIDQYQTLDQLSTAVISKLKKLVGVKAK</sequence>
<protein>
    <recommendedName>
        <fullName evidence="3">Nucleoside 2-deoxyribosyltransferase</fullName>
    </recommendedName>
</protein>
<evidence type="ECO:0008006" key="3">
    <source>
        <dbReference type="Google" id="ProtNLM"/>
    </source>
</evidence>
<dbReference type="Proteomes" id="UP000252081">
    <property type="component" value="Unassembled WGS sequence"/>
</dbReference>
<dbReference type="EMBL" id="QNQU01000006">
    <property type="protein sequence ID" value="RBQ08674.1"/>
    <property type="molecule type" value="Genomic_DNA"/>
</dbReference>
<comment type="caution">
    <text evidence="1">The sequence shown here is derived from an EMBL/GenBank/DDBJ whole genome shotgun (WGS) entry which is preliminary data.</text>
</comment>
<keyword evidence="2" id="KW-1185">Reference proteome</keyword>
<dbReference type="SUPFAM" id="SSF52309">
    <property type="entry name" value="N-(deoxy)ribosyltransferase-like"/>
    <property type="match status" value="1"/>
</dbReference>
<accession>A0A366L5T7</accession>
<evidence type="ECO:0000313" key="1">
    <source>
        <dbReference type="EMBL" id="RBQ08674.1"/>
    </source>
</evidence>
<dbReference type="AlphaFoldDB" id="A0A366L5T7"/>
<dbReference type="RefSeq" id="WP_113948346.1">
    <property type="nucleotide sequence ID" value="NZ_QNQU01000006.1"/>
</dbReference>
<dbReference type="OrthoDB" id="275473at2"/>
<evidence type="ECO:0000313" key="2">
    <source>
        <dbReference type="Proteomes" id="UP000252081"/>
    </source>
</evidence>
<proteinExistence type="predicted"/>
<dbReference type="Gene3D" id="3.40.50.450">
    <property type="match status" value="1"/>
</dbReference>
<gene>
    <name evidence="1" type="ORF">DRW42_08175</name>
</gene>
<organism evidence="1 2">
    <name type="scientific">Pedobacter miscanthi</name>
    <dbReference type="NCBI Taxonomy" id="2259170"/>
    <lineage>
        <taxon>Bacteria</taxon>
        <taxon>Pseudomonadati</taxon>
        <taxon>Bacteroidota</taxon>
        <taxon>Sphingobacteriia</taxon>
        <taxon>Sphingobacteriales</taxon>
        <taxon>Sphingobacteriaceae</taxon>
        <taxon>Pedobacter</taxon>
    </lineage>
</organism>
<dbReference type="Pfam" id="PF15891">
    <property type="entry name" value="Nuc_deoxyri_tr2"/>
    <property type="match status" value="1"/>
</dbReference>